<dbReference type="Pfam" id="PF00100">
    <property type="entry name" value="Zona_pellucida"/>
    <property type="match status" value="1"/>
</dbReference>
<keyword evidence="1" id="KW-1015">Disulfide bond</keyword>
<evidence type="ECO:0000313" key="6">
    <source>
        <dbReference type="Proteomes" id="UP000000305"/>
    </source>
</evidence>
<keyword evidence="6" id="KW-1185">Reference proteome</keyword>
<organism evidence="5 6">
    <name type="scientific">Daphnia pulex</name>
    <name type="common">Water flea</name>
    <dbReference type="NCBI Taxonomy" id="6669"/>
    <lineage>
        <taxon>Eukaryota</taxon>
        <taxon>Metazoa</taxon>
        <taxon>Ecdysozoa</taxon>
        <taxon>Arthropoda</taxon>
        <taxon>Crustacea</taxon>
        <taxon>Branchiopoda</taxon>
        <taxon>Diplostraca</taxon>
        <taxon>Cladocera</taxon>
        <taxon>Anomopoda</taxon>
        <taxon>Daphniidae</taxon>
        <taxon>Daphnia</taxon>
    </lineage>
</organism>
<dbReference type="InterPro" id="IPR055355">
    <property type="entry name" value="ZP-C"/>
</dbReference>
<dbReference type="InterPro" id="IPR042235">
    <property type="entry name" value="ZP-C_dom"/>
</dbReference>
<dbReference type="Gene3D" id="2.60.40.4100">
    <property type="entry name" value="Zona pellucida, ZP-C domain"/>
    <property type="match status" value="1"/>
</dbReference>
<dbReference type="PANTHER" id="PTHR46560">
    <property type="entry name" value="CYPHER, ISOFORM B"/>
    <property type="match status" value="1"/>
</dbReference>
<comment type="caution">
    <text evidence="2">Lacks conserved residue(s) required for the propagation of feature annotation.</text>
</comment>
<dbReference type="SUPFAM" id="SSF49854">
    <property type="entry name" value="Spermadhesin, CUB domain"/>
    <property type="match status" value="1"/>
</dbReference>
<dbReference type="PROSITE" id="PS51034">
    <property type="entry name" value="ZP_2"/>
    <property type="match status" value="1"/>
</dbReference>
<dbReference type="Gene3D" id="2.60.120.290">
    <property type="entry name" value="Spermadhesin, CUB domain"/>
    <property type="match status" value="1"/>
</dbReference>
<dbReference type="Pfam" id="PF00431">
    <property type="entry name" value="CUB"/>
    <property type="match status" value="1"/>
</dbReference>
<dbReference type="InParanoid" id="E9GMS5"/>
<evidence type="ECO:0000259" key="4">
    <source>
        <dbReference type="PROSITE" id="PS51034"/>
    </source>
</evidence>
<dbReference type="GO" id="GO:0000902">
    <property type="term" value="P:cell morphogenesis"/>
    <property type="evidence" value="ECO:0000318"/>
    <property type="project" value="GO_Central"/>
</dbReference>
<dbReference type="InterPro" id="IPR000859">
    <property type="entry name" value="CUB_dom"/>
</dbReference>
<dbReference type="PhylomeDB" id="E9GMS5"/>
<dbReference type="SMART" id="SM00042">
    <property type="entry name" value="CUB"/>
    <property type="match status" value="1"/>
</dbReference>
<evidence type="ECO:0008006" key="7">
    <source>
        <dbReference type="Google" id="ProtNLM"/>
    </source>
</evidence>
<dbReference type="PANTHER" id="PTHR46560:SF5">
    <property type="entry name" value="CYPHER, ISOFORM B"/>
    <property type="match status" value="1"/>
</dbReference>
<proteinExistence type="predicted"/>
<dbReference type="InterPro" id="IPR035914">
    <property type="entry name" value="Sperma_CUB_dom_sf"/>
</dbReference>
<feature type="domain" description="ZP" evidence="4">
    <location>
        <begin position="1"/>
        <end position="151"/>
    </location>
</feature>
<dbReference type="KEGG" id="dpx:DAPPUDRAFT_245195"/>
<protein>
    <recommendedName>
        <fullName evidence="7">CUB domain-containing protein</fullName>
    </recommendedName>
</protein>
<dbReference type="eggNOG" id="KOG4297">
    <property type="taxonomic scope" value="Eukaryota"/>
</dbReference>
<evidence type="ECO:0000313" key="5">
    <source>
        <dbReference type="EMBL" id="EFX79239.1"/>
    </source>
</evidence>
<name>E9GMS5_DAPPU</name>
<evidence type="ECO:0000256" key="1">
    <source>
        <dbReference type="ARBA" id="ARBA00023157"/>
    </source>
</evidence>
<dbReference type="STRING" id="6669.E9GMS5"/>
<accession>E9GMS5</accession>
<dbReference type="EMBL" id="GL732553">
    <property type="protein sequence ID" value="EFX79239.1"/>
    <property type="molecule type" value="Genomic_DNA"/>
</dbReference>
<reference evidence="5 6" key="1">
    <citation type="journal article" date="2011" name="Science">
        <title>The ecoresponsive genome of Daphnia pulex.</title>
        <authorList>
            <person name="Colbourne J.K."/>
            <person name="Pfrender M.E."/>
            <person name="Gilbert D."/>
            <person name="Thomas W.K."/>
            <person name="Tucker A."/>
            <person name="Oakley T.H."/>
            <person name="Tokishita S."/>
            <person name="Aerts A."/>
            <person name="Arnold G.J."/>
            <person name="Basu M.K."/>
            <person name="Bauer D.J."/>
            <person name="Caceres C.E."/>
            <person name="Carmel L."/>
            <person name="Casola C."/>
            <person name="Choi J.H."/>
            <person name="Detter J.C."/>
            <person name="Dong Q."/>
            <person name="Dusheyko S."/>
            <person name="Eads B.D."/>
            <person name="Frohlich T."/>
            <person name="Geiler-Samerotte K.A."/>
            <person name="Gerlach D."/>
            <person name="Hatcher P."/>
            <person name="Jogdeo S."/>
            <person name="Krijgsveld J."/>
            <person name="Kriventseva E.V."/>
            <person name="Kultz D."/>
            <person name="Laforsch C."/>
            <person name="Lindquist E."/>
            <person name="Lopez J."/>
            <person name="Manak J.R."/>
            <person name="Muller J."/>
            <person name="Pangilinan J."/>
            <person name="Patwardhan R.P."/>
            <person name="Pitluck S."/>
            <person name="Pritham E.J."/>
            <person name="Rechtsteiner A."/>
            <person name="Rho M."/>
            <person name="Rogozin I.B."/>
            <person name="Sakarya O."/>
            <person name="Salamov A."/>
            <person name="Schaack S."/>
            <person name="Shapiro H."/>
            <person name="Shiga Y."/>
            <person name="Skalitzky C."/>
            <person name="Smith Z."/>
            <person name="Souvorov A."/>
            <person name="Sung W."/>
            <person name="Tang Z."/>
            <person name="Tsuchiya D."/>
            <person name="Tu H."/>
            <person name="Vos H."/>
            <person name="Wang M."/>
            <person name="Wolf Y.I."/>
            <person name="Yamagata H."/>
            <person name="Yamada T."/>
            <person name="Ye Y."/>
            <person name="Shaw J.R."/>
            <person name="Andrews J."/>
            <person name="Crease T.J."/>
            <person name="Tang H."/>
            <person name="Lucas S.M."/>
            <person name="Robertson H.M."/>
            <person name="Bork P."/>
            <person name="Koonin E.V."/>
            <person name="Zdobnov E.M."/>
            <person name="Grigoriev I.V."/>
            <person name="Lynch M."/>
            <person name="Boore J.L."/>
        </authorList>
    </citation>
    <scope>NUCLEOTIDE SEQUENCE [LARGE SCALE GENOMIC DNA]</scope>
</reference>
<sequence length="251" mass="27828">MVLSGALKLLPAPKQRDQITCWMDIVAGTDPTGNPVEGYLRVGQEAIVVVRVRQTVGLDTRLTSCVAHDGSHESQQELLDSDGCSLDTSILPNVQERIINRSGSIIKLLYANFQAFRFPDRDHLHLKCTVVVCKGKCLMITPTVQYLVGEKGTLKSPNYPATYPDSSDFRWNIVTAPHTKIQLFALLETQEEFDYLYMYDGPTINSQLLLEKSGSEPLPFAVNSSTNEVLVRLTSDEAKAFPGFLAVYSTL</sequence>
<gene>
    <name evidence="5" type="ORF">DAPPUDRAFT_245195</name>
</gene>
<dbReference type="PROSITE" id="PS01180">
    <property type="entry name" value="CUB"/>
    <property type="match status" value="1"/>
</dbReference>
<feature type="domain" description="CUB" evidence="3">
    <location>
        <begin position="133"/>
        <end position="251"/>
    </location>
</feature>
<dbReference type="AlphaFoldDB" id="E9GMS5"/>
<dbReference type="Proteomes" id="UP000000305">
    <property type="component" value="Unassembled WGS sequence"/>
</dbReference>
<dbReference type="CDD" id="cd00041">
    <property type="entry name" value="CUB"/>
    <property type="match status" value="1"/>
</dbReference>
<dbReference type="OrthoDB" id="6369184at2759"/>
<dbReference type="InterPro" id="IPR001507">
    <property type="entry name" value="ZP_dom"/>
</dbReference>
<evidence type="ECO:0000256" key="2">
    <source>
        <dbReference type="PROSITE-ProRule" id="PRU00059"/>
    </source>
</evidence>
<evidence type="ECO:0000259" key="3">
    <source>
        <dbReference type="PROSITE" id="PS01180"/>
    </source>
</evidence>
<dbReference type="HOGENOM" id="CLU_1108037_0_0_1"/>
<dbReference type="GO" id="GO:0016324">
    <property type="term" value="C:apical plasma membrane"/>
    <property type="evidence" value="ECO:0000318"/>
    <property type="project" value="GO_Central"/>
</dbReference>